<name>A0ABQ6MKI4_9STRA</name>
<comment type="caution">
    <text evidence="1">The sequence shown here is derived from an EMBL/GenBank/DDBJ whole genome shotgun (WGS) entry which is preliminary data.</text>
</comment>
<gene>
    <name evidence="1" type="ORF">TeGR_g15185</name>
</gene>
<evidence type="ECO:0000313" key="1">
    <source>
        <dbReference type="EMBL" id="GMI27614.1"/>
    </source>
</evidence>
<proteinExistence type="predicted"/>
<dbReference type="Proteomes" id="UP001165060">
    <property type="component" value="Unassembled WGS sequence"/>
</dbReference>
<accession>A0ABQ6MKI4</accession>
<sequence length="393" mass="40509">MAVAPPPELSRLFSTLAPAEQYSTTLLGICGKIVDGPAAQGGAARGGAAATSPGADSLGDCWLLLEEMCGLAHCASPRAASALLTATAASAAPQAVARSVSLLLRSLSPSGLSSSYGCYAAPVRVPRIRDPPPLPADDRAKEVTAAVSFLGALGTSLTLSSAMSASGADPLLPNAATVSLLSALFADNFYNIFSKLSTLFPKLPDLPPLPPSFPLGSGDLTRVLVAGLSRLATSDPSRDCRVEAAALVGAYKLGLPTFPFQASSLEAAACIVDSTEEGSPIGRLDALPGIVKALVWLFVPVAYEEMKYPQLVSSDPREPLKLYERLEKAGVSSMITKDEQLRSDALQHAYGVAKKLAREFGDEIEAVAEQLLGGGVTVGDVVVGMEGWDGGGE</sequence>
<dbReference type="EMBL" id="BRYB01004222">
    <property type="protein sequence ID" value="GMI27614.1"/>
    <property type="molecule type" value="Genomic_DNA"/>
</dbReference>
<keyword evidence="2" id="KW-1185">Reference proteome</keyword>
<evidence type="ECO:0000313" key="2">
    <source>
        <dbReference type="Proteomes" id="UP001165060"/>
    </source>
</evidence>
<protein>
    <submittedName>
        <fullName evidence="1">Uncharacterized protein</fullName>
    </submittedName>
</protein>
<reference evidence="1 2" key="1">
    <citation type="journal article" date="2023" name="Commun. Biol.">
        <title>Genome analysis of Parmales, the sister group of diatoms, reveals the evolutionary specialization of diatoms from phago-mixotrophs to photoautotrophs.</title>
        <authorList>
            <person name="Ban H."/>
            <person name="Sato S."/>
            <person name="Yoshikawa S."/>
            <person name="Yamada K."/>
            <person name="Nakamura Y."/>
            <person name="Ichinomiya M."/>
            <person name="Sato N."/>
            <person name="Blanc-Mathieu R."/>
            <person name="Endo H."/>
            <person name="Kuwata A."/>
            <person name="Ogata H."/>
        </authorList>
    </citation>
    <scope>NUCLEOTIDE SEQUENCE [LARGE SCALE GENOMIC DNA]</scope>
</reference>
<organism evidence="1 2">
    <name type="scientific">Tetraparma gracilis</name>
    <dbReference type="NCBI Taxonomy" id="2962635"/>
    <lineage>
        <taxon>Eukaryota</taxon>
        <taxon>Sar</taxon>
        <taxon>Stramenopiles</taxon>
        <taxon>Ochrophyta</taxon>
        <taxon>Bolidophyceae</taxon>
        <taxon>Parmales</taxon>
        <taxon>Triparmaceae</taxon>
        <taxon>Tetraparma</taxon>
    </lineage>
</organism>